<sequence>MDKFEGFITNVARREIEVRTGTQNTIKRAHDLEEIVDPEDMINKFITLVQGSMTVEKYERNFFEVLRFAPFAALNEREM</sequence>
<reference evidence="1 2" key="1">
    <citation type="submission" date="2024-05" db="EMBL/GenBank/DDBJ databases">
        <title>Haplotype-resolved chromosome-level genome assembly of Huyou (Citrus changshanensis).</title>
        <authorList>
            <person name="Miao C."/>
            <person name="Chen W."/>
            <person name="Wu Y."/>
            <person name="Wang L."/>
            <person name="Zhao S."/>
            <person name="Grierson D."/>
            <person name="Xu C."/>
            <person name="Chen K."/>
        </authorList>
    </citation>
    <scope>NUCLEOTIDE SEQUENCE [LARGE SCALE GENOMIC DNA]</scope>
    <source>
        <strain evidence="1">01-14</strain>
        <tissue evidence="1">Leaf</tissue>
    </source>
</reference>
<evidence type="ECO:0008006" key="3">
    <source>
        <dbReference type="Google" id="ProtNLM"/>
    </source>
</evidence>
<name>A0AAP0LHL8_9ROSI</name>
<accession>A0AAP0LHL8</accession>
<gene>
    <name evidence="1" type="ORF">WN944_026979</name>
</gene>
<protein>
    <recommendedName>
        <fullName evidence="3">Retrotransposon gag domain-containing protein</fullName>
    </recommendedName>
</protein>
<organism evidence="1 2">
    <name type="scientific">Citrus x changshan-huyou</name>
    <dbReference type="NCBI Taxonomy" id="2935761"/>
    <lineage>
        <taxon>Eukaryota</taxon>
        <taxon>Viridiplantae</taxon>
        <taxon>Streptophyta</taxon>
        <taxon>Embryophyta</taxon>
        <taxon>Tracheophyta</taxon>
        <taxon>Spermatophyta</taxon>
        <taxon>Magnoliopsida</taxon>
        <taxon>eudicotyledons</taxon>
        <taxon>Gunneridae</taxon>
        <taxon>Pentapetalae</taxon>
        <taxon>rosids</taxon>
        <taxon>malvids</taxon>
        <taxon>Sapindales</taxon>
        <taxon>Rutaceae</taxon>
        <taxon>Aurantioideae</taxon>
        <taxon>Citrus</taxon>
    </lineage>
</organism>
<dbReference type="AlphaFoldDB" id="A0AAP0LHL8"/>
<dbReference type="Proteomes" id="UP001428341">
    <property type="component" value="Unassembled WGS sequence"/>
</dbReference>
<comment type="caution">
    <text evidence="1">The sequence shown here is derived from an EMBL/GenBank/DDBJ whole genome shotgun (WGS) entry which is preliminary data.</text>
</comment>
<proteinExistence type="predicted"/>
<evidence type="ECO:0000313" key="2">
    <source>
        <dbReference type="Proteomes" id="UP001428341"/>
    </source>
</evidence>
<evidence type="ECO:0000313" key="1">
    <source>
        <dbReference type="EMBL" id="KAK9174975.1"/>
    </source>
</evidence>
<keyword evidence="2" id="KW-1185">Reference proteome</keyword>
<dbReference type="EMBL" id="JBCGBO010000025">
    <property type="protein sequence ID" value="KAK9174975.1"/>
    <property type="molecule type" value="Genomic_DNA"/>
</dbReference>